<dbReference type="Gene3D" id="3.30.470.20">
    <property type="entry name" value="ATP-grasp fold, B domain"/>
    <property type="match status" value="1"/>
</dbReference>
<keyword evidence="4" id="KW-1185">Reference proteome</keyword>
<accession>A0ABW2FZS4</accession>
<evidence type="ECO:0000259" key="2">
    <source>
        <dbReference type="Pfam" id="PF01326"/>
    </source>
</evidence>
<feature type="domain" description="Pyruvate phosphate dikinase AMP/ATP-binding" evidence="2">
    <location>
        <begin position="228"/>
        <end position="301"/>
    </location>
</feature>
<dbReference type="Gene3D" id="3.50.30.10">
    <property type="entry name" value="Phosphohistidine domain"/>
    <property type="match status" value="1"/>
</dbReference>
<dbReference type="RefSeq" id="WP_380231495.1">
    <property type="nucleotide sequence ID" value="NZ_JBHSVH010000002.1"/>
</dbReference>
<dbReference type="EMBL" id="JBHTAJ010000032">
    <property type="protein sequence ID" value="MFC7181472.1"/>
    <property type="molecule type" value="Genomic_DNA"/>
</dbReference>
<name>A0ABW2FZS4_9ACTN</name>
<evidence type="ECO:0000313" key="3">
    <source>
        <dbReference type="EMBL" id="MFC7181472.1"/>
    </source>
</evidence>
<reference evidence="4" key="1">
    <citation type="journal article" date="2019" name="Int. J. Syst. Evol. Microbiol.">
        <title>The Global Catalogue of Microorganisms (GCM) 10K type strain sequencing project: providing services to taxonomists for standard genome sequencing and annotation.</title>
        <authorList>
            <consortium name="The Broad Institute Genomics Platform"/>
            <consortium name="The Broad Institute Genome Sequencing Center for Infectious Disease"/>
            <person name="Wu L."/>
            <person name="Ma J."/>
        </authorList>
    </citation>
    <scope>NUCLEOTIDE SEQUENCE [LARGE SCALE GENOMIC DNA]</scope>
    <source>
        <strain evidence="4">CGMCC 1.12859</strain>
    </source>
</reference>
<organism evidence="3 4">
    <name type="scientific">Kitasatospora paranensis</name>
    <dbReference type="NCBI Taxonomy" id="258053"/>
    <lineage>
        <taxon>Bacteria</taxon>
        <taxon>Bacillati</taxon>
        <taxon>Actinomycetota</taxon>
        <taxon>Actinomycetes</taxon>
        <taxon>Kitasatosporales</taxon>
        <taxon>Streptomycetaceae</taxon>
        <taxon>Kitasatospora</taxon>
    </lineage>
</organism>
<comment type="caution">
    <text evidence="3">The sequence shown here is derived from an EMBL/GenBank/DDBJ whole genome shotgun (WGS) entry which is preliminary data.</text>
</comment>
<dbReference type="Pfam" id="PF01326">
    <property type="entry name" value="PPDK_N"/>
    <property type="match status" value="2"/>
</dbReference>
<dbReference type="Gene3D" id="3.30.1490.20">
    <property type="entry name" value="ATP-grasp fold, A domain"/>
    <property type="match status" value="1"/>
</dbReference>
<protein>
    <submittedName>
        <fullName evidence="3">PEP/pyruvate-binding domain-containing protein</fullName>
    </submittedName>
</protein>
<dbReference type="InterPro" id="IPR002192">
    <property type="entry name" value="PPDK_AMP/ATP-bd"/>
</dbReference>
<evidence type="ECO:0000259" key="1">
    <source>
        <dbReference type="Pfam" id="PF00391"/>
    </source>
</evidence>
<sequence>MTATDLPCLDQDLHTATAGVKATTLARLAAAGLPVPAGIVIPVDHPDECLPAAVAEILARCPAPHGLIARSSAVAEDGTTASFAGLYISRISPARPDALLDAVLAVRASAHHPTVTAYSQARGVIALPRMAVLVQPALRPACSGVLAADVTDSRCARWRIEALRGLAEPLVSGTQTGEIHTTGQGRRTAVRHTAQGIIQLPGTPEELEMPPGEWIRLDPGGSVRAKIQTSDAGVLHLHTPTELAKRPVLTAEARERLLAVAATAAATLNLQHIDVEWAIDPHGRLHLVQARPLTVPLTDHATASQAATDDDQVLHGIAAAPGRGTGPTVRTSGADIAGRVLICRALGPEAVPALLTGPAAVVATTGGELSHTAIITRELGIPCVTNVTTVLSALSPGAVVEVDGGAGTVRPALAVPAQRTAQDTGPLSATAVLTHALEQPAPDDGRAATLLWHDAGGPLPDVAAFGTGGPHPVGVLLVGDHPVTVPAGCRPIRLPGLGMLLWPQAAPPPPTEIAVLGPDQQILYRRTVPR</sequence>
<dbReference type="InterPro" id="IPR008279">
    <property type="entry name" value="PEP-util_enz_mobile_dom"/>
</dbReference>
<proteinExistence type="predicted"/>
<dbReference type="InterPro" id="IPR013815">
    <property type="entry name" value="ATP_grasp_subdomain_1"/>
</dbReference>
<dbReference type="SUPFAM" id="SSF56059">
    <property type="entry name" value="Glutathione synthetase ATP-binding domain-like"/>
    <property type="match status" value="1"/>
</dbReference>
<feature type="domain" description="PEP-utilising enzyme mobile" evidence="1">
    <location>
        <begin position="338"/>
        <end position="407"/>
    </location>
</feature>
<dbReference type="PANTHER" id="PTHR43615:SF1">
    <property type="entry name" value="PPDK_N DOMAIN-CONTAINING PROTEIN"/>
    <property type="match status" value="1"/>
</dbReference>
<gene>
    <name evidence="3" type="ORF">ACFQMG_18130</name>
</gene>
<feature type="domain" description="Pyruvate phosphate dikinase AMP/ATP-binding" evidence="2">
    <location>
        <begin position="53"/>
        <end position="191"/>
    </location>
</feature>
<dbReference type="PANTHER" id="PTHR43615">
    <property type="entry name" value="PHOSPHOENOLPYRUVATE SYNTHASE-RELATED"/>
    <property type="match status" value="1"/>
</dbReference>
<dbReference type="InterPro" id="IPR036637">
    <property type="entry name" value="Phosphohistidine_dom_sf"/>
</dbReference>
<evidence type="ECO:0000313" key="4">
    <source>
        <dbReference type="Proteomes" id="UP001596435"/>
    </source>
</evidence>
<dbReference type="InterPro" id="IPR051549">
    <property type="entry name" value="PEP_Utilizing_Enz"/>
</dbReference>
<dbReference type="Proteomes" id="UP001596435">
    <property type="component" value="Unassembled WGS sequence"/>
</dbReference>
<dbReference type="SUPFAM" id="SSF52009">
    <property type="entry name" value="Phosphohistidine domain"/>
    <property type="match status" value="1"/>
</dbReference>
<dbReference type="Pfam" id="PF00391">
    <property type="entry name" value="PEP-utilizers"/>
    <property type="match status" value="1"/>
</dbReference>